<feature type="region of interest" description="Disordered" evidence="5">
    <location>
        <begin position="282"/>
        <end position="338"/>
    </location>
</feature>
<feature type="compositionally biased region" description="Basic and acidic residues" evidence="5">
    <location>
        <begin position="519"/>
        <end position="530"/>
    </location>
</feature>
<evidence type="ECO:0000313" key="8">
    <source>
        <dbReference type="Proteomes" id="UP000652761"/>
    </source>
</evidence>
<dbReference type="InterPro" id="IPR036443">
    <property type="entry name" value="Znf_RanBP2_sf"/>
</dbReference>
<feature type="region of interest" description="Disordered" evidence="5">
    <location>
        <begin position="410"/>
        <end position="477"/>
    </location>
</feature>
<feature type="domain" description="RanBP2-type" evidence="6">
    <location>
        <begin position="371"/>
        <end position="402"/>
    </location>
</feature>
<dbReference type="SMART" id="SM00547">
    <property type="entry name" value="ZnF_RBZ"/>
    <property type="match status" value="1"/>
</dbReference>
<feature type="compositionally biased region" description="Basic and acidic residues" evidence="5">
    <location>
        <begin position="152"/>
        <end position="162"/>
    </location>
</feature>
<dbReference type="AlphaFoldDB" id="A0A843VEB9"/>
<dbReference type="EMBL" id="NMUH01001272">
    <property type="protein sequence ID" value="MQL90783.1"/>
    <property type="molecule type" value="Genomic_DNA"/>
</dbReference>
<dbReference type="OrthoDB" id="1878647at2759"/>
<feature type="compositionally biased region" description="Basic and acidic residues" evidence="5">
    <location>
        <begin position="228"/>
        <end position="244"/>
    </location>
</feature>
<feature type="region of interest" description="Disordered" evidence="5">
    <location>
        <begin position="132"/>
        <end position="244"/>
    </location>
</feature>
<reference evidence="7" key="1">
    <citation type="submission" date="2017-07" db="EMBL/GenBank/DDBJ databases">
        <title>Taro Niue Genome Assembly and Annotation.</title>
        <authorList>
            <person name="Atibalentja N."/>
            <person name="Keating K."/>
            <person name="Fields C.J."/>
        </authorList>
    </citation>
    <scope>NUCLEOTIDE SEQUENCE</scope>
    <source>
        <strain evidence="7">Niue_2</strain>
        <tissue evidence="7">Leaf</tissue>
    </source>
</reference>
<dbReference type="InterPro" id="IPR001876">
    <property type="entry name" value="Znf_RanBP2"/>
</dbReference>
<evidence type="ECO:0000256" key="5">
    <source>
        <dbReference type="SAM" id="MobiDB-lite"/>
    </source>
</evidence>
<feature type="compositionally biased region" description="Basic and acidic residues" evidence="5">
    <location>
        <begin position="171"/>
        <end position="212"/>
    </location>
</feature>
<evidence type="ECO:0000313" key="7">
    <source>
        <dbReference type="EMBL" id="MQL90783.1"/>
    </source>
</evidence>
<sequence>MRPRGREQETSPPPSSASPPRHPKGSLSSMVVLPDTATDGGGNSEIENGGARSPERRHDDVPSELQRSRSQRFSEDSAFRFVWFGHEYLFAAWIWISEFPSEWMLCWEKSGSDIAQDLQVDERTAERCFSGYGTRAGSLSSSPQQKTKYHRYHPDAEESGEPRRRRSPYLRKPEKNHYDPDFDQSVQHDRRSREPRRTPDHNRYDQDYDQVGRPHGHGSPPRRRFDHHHYDPHFDRLPEHAGDSPFQRRLDHRHYDYEYDQAGPQREREFWGERGDGRFRDISPTYGRGRGGRKFRGVSPPYGRGRGGGRFRDVSPAPYGRGRGGGRFRDVSPPFGRPGNERLYDRDFEEHGPGDMHLGGVHRNDPNLAPRVGDWICKNPSCGNLNFARREYCNKCNKLRYDYVDEVPGASPRRSYSGPPSPRGPPPRFSGPPPDRGPRRDANSDRSPPRGWARDGPPPPRNGGKFQGPGLQRGKSDYYEVVGLRGRDRFDRTGVAGRERYEFVDERRGYEQRPPSPRNRWENVPRERSRSPPPRARPSPRKDFARNSYMGRGRGDRYRAWQE</sequence>
<feature type="compositionally biased region" description="Basic and acidic residues" evidence="5">
    <location>
        <begin position="436"/>
        <end position="448"/>
    </location>
</feature>
<evidence type="ECO:0000259" key="6">
    <source>
        <dbReference type="PROSITE" id="PS50199"/>
    </source>
</evidence>
<proteinExistence type="predicted"/>
<keyword evidence="2 4" id="KW-0863">Zinc-finger</keyword>
<dbReference type="Gene3D" id="4.10.1060.10">
    <property type="entry name" value="Zinc finger, RanBP2-type"/>
    <property type="match status" value="1"/>
</dbReference>
<dbReference type="Proteomes" id="UP000652761">
    <property type="component" value="Unassembled WGS sequence"/>
</dbReference>
<feature type="compositionally biased region" description="Pro residues" evidence="5">
    <location>
        <begin position="419"/>
        <end position="435"/>
    </location>
</feature>
<protein>
    <recommendedName>
        <fullName evidence="6">RanBP2-type domain-containing protein</fullName>
    </recommendedName>
</protein>
<evidence type="ECO:0000256" key="3">
    <source>
        <dbReference type="ARBA" id="ARBA00022833"/>
    </source>
</evidence>
<accession>A0A843VEB9</accession>
<keyword evidence="1" id="KW-0479">Metal-binding</keyword>
<feature type="compositionally biased region" description="Basic and acidic residues" evidence="5">
    <location>
        <begin position="553"/>
        <end position="563"/>
    </location>
</feature>
<feature type="compositionally biased region" description="Basic and acidic residues" evidence="5">
    <location>
        <begin position="491"/>
        <end position="511"/>
    </location>
</feature>
<dbReference type="PROSITE" id="PS50199">
    <property type="entry name" value="ZF_RANBP2_2"/>
    <property type="match status" value="1"/>
</dbReference>
<dbReference type="PROSITE" id="PS01358">
    <property type="entry name" value="ZF_RANBP2_1"/>
    <property type="match status" value="1"/>
</dbReference>
<comment type="caution">
    <text evidence="7">The sequence shown here is derived from an EMBL/GenBank/DDBJ whole genome shotgun (WGS) entry which is preliminary data.</text>
</comment>
<dbReference type="GO" id="GO:0008270">
    <property type="term" value="F:zinc ion binding"/>
    <property type="evidence" value="ECO:0007669"/>
    <property type="project" value="UniProtKB-KW"/>
</dbReference>
<keyword evidence="8" id="KW-1185">Reference proteome</keyword>
<feature type="compositionally biased region" description="Polar residues" evidence="5">
    <location>
        <begin position="137"/>
        <end position="146"/>
    </location>
</feature>
<feature type="region of interest" description="Disordered" evidence="5">
    <location>
        <begin position="1"/>
        <end position="70"/>
    </location>
</feature>
<gene>
    <name evidence="7" type="ORF">Taro_023393</name>
</gene>
<keyword evidence="3" id="KW-0862">Zinc</keyword>
<dbReference type="SUPFAM" id="SSF90209">
    <property type="entry name" value="Ran binding protein zinc finger-like"/>
    <property type="match status" value="1"/>
</dbReference>
<organism evidence="7 8">
    <name type="scientific">Colocasia esculenta</name>
    <name type="common">Wild taro</name>
    <name type="synonym">Arum esculentum</name>
    <dbReference type="NCBI Taxonomy" id="4460"/>
    <lineage>
        <taxon>Eukaryota</taxon>
        <taxon>Viridiplantae</taxon>
        <taxon>Streptophyta</taxon>
        <taxon>Embryophyta</taxon>
        <taxon>Tracheophyta</taxon>
        <taxon>Spermatophyta</taxon>
        <taxon>Magnoliopsida</taxon>
        <taxon>Liliopsida</taxon>
        <taxon>Araceae</taxon>
        <taxon>Aroideae</taxon>
        <taxon>Colocasieae</taxon>
        <taxon>Colocasia</taxon>
    </lineage>
</organism>
<evidence type="ECO:0000256" key="1">
    <source>
        <dbReference type="ARBA" id="ARBA00022723"/>
    </source>
</evidence>
<feature type="compositionally biased region" description="Basic residues" evidence="5">
    <location>
        <begin position="214"/>
        <end position="227"/>
    </location>
</feature>
<feature type="region of interest" description="Disordered" evidence="5">
    <location>
        <begin position="491"/>
        <end position="563"/>
    </location>
</feature>
<name>A0A843VEB9_COLES</name>
<evidence type="ECO:0000256" key="2">
    <source>
        <dbReference type="ARBA" id="ARBA00022771"/>
    </source>
</evidence>
<evidence type="ECO:0000256" key="4">
    <source>
        <dbReference type="PROSITE-ProRule" id="PRU00322"/>
    </source>
</evidence>
<dbReference type="FunFam" id="4.10.1060.10:FF:000017">
    <property type="entry name" value="FUS RNA-binding protein"/>
    <property type="match status" value="1"/>
</dbReference>